<feature type="compositionally biased region" description="Basic residues" evidence="1">
    <location>
        <begin position="51"/>
        <end position="60"/>
    </location>
</feature>
<evidence type="ECO:0000313" key="2">
    <source>
        <dbReference type="EMBL" id="SSX05277.1"/>
    </source>
</evidence>
<feature type="region of interest" description="Disordered" evidence="1">
    <location>
        <begin position="709"/>
        <end position="729"/>
    </location>
</feature>
<name>A0A336KLJ2_CULSO</name>
<feature type="region of interest" description="Disordered" evidence="1">
    <location>
        <begin position="36"/>
        <end position="71"/>
    </location>
</feature>
<feature type="region of interest" description="Disordered" evidence="1">
    <location>
        <begin position="659"/>
        <end position="683"/>
    </location>
</feature>
<dbReference type="EMBL" id="UFQT01000603">
    <property type="protein sequence ID" value="SSX25638.1"/>
    <property type="molecule type" value="Genomic_DNA"/>
</dbReference>
<feature type="compositionally biased region" description="Polar residues" evidence="1">
    <location>
        <begin position="153"/>
        <end position="176"/>
    </location>
</feature>
<accession>A0A336KLJ2</accession>
<feature type="region of interest" description="Disordered" evidence="1">
    <location>
        <begin position="765"/>
        <end position="784"/>
    </location>
</feature>
<sequence>MTDALTKYTELQQLTNIEYERQRHLANWLMQSSIHMPDPLTQHNNSNSNNSKKKNSKKISKQQQQQQSASPIIFLNKISNNVSVSKATINSINQTNLPLQIVARDGHKPKLRRFNSHDTSANMFSVADFENARLARRNELENASLMKQRNRYKMNSLSSGGDYSTGDSKGSKFSTESISDPLPVELFLDKFALPRIVRLSYDENISTLNTMTSFSSNESNNNNTSMEVEKMKPKNGDLLLLYRHLKDHKVYHLMNAKQSSRKRGIRIPQDFQGYFSLVNERGSSTASCYTTIVQLVRERVYKFLSVDTLTAYSESQTSDKPHSKSHYIKGTAKAGQVFRLLAVFQDGSQQEPSKASSQNGTTLNGREKERGRYAQLVGENRQIIYVSLSSKGKFYEIDHQTPQMLQVLKNNRQLTKPVNPDCVHRIANIITADTELPINLKYISGPVGHNMIPETVTVHRVSRENVLIACPIEETTDERNVLQLRKIAVTPNMKLVKCFLGFENEQKMFSNQNVQNMFKFCQFNADDFARNIDVEPLPQQLVHSGSNRIKGDGLKLLNPLTKLLNKTDRSSNSGHEKEDSIIFLSKNDLESLTVSTNPQPLNESSDKMKVFQPSTKKSWFKNLRSKNNSIAQLDVQPAKCDSIDRYKDMSKLIQERFGNIEDDVTRPNETTPPRPSSEIGFKNGVSDTLQKSFSLQDLDSKNRPDILNVSATQESSSTSSMINSEKHQKKTNKTFFSDKLYSEFHVKTKQHSKSSSSLHQLLQFGKATSSTAKPENSTHQVKRDEERYPFEIKFQRDFPVMFEPYDRQDDCSLTILDDLPYSSVRDSIVMQEEEERENLNRAREGSASPKPPSENIYAELFTQEPRTNEREITYDGTSSSSGCYRKDSNSLGSTKSSDDNKRERNVPNFHRISEINNSTRIRICLFNDDPNQTFTAKI</sequence>
<organism evidence="2">
    <name type="scientific">Culicoides sonorensis</name>
    <name type="common">Biting midge</name>
    <dbReference type="NCBI Taxonomy" id="179676"/>
    <lineage>
        <taxon>Eukaryota</taxon>
        <taxon>Metazoa</taxon>
        <taxon>Ecdysozoa</taxon>
        <taxon>Arthropoda</taxon>
        <taxon>Hexapoda</taxon>
        <taxon>Insecta</taxon>
        <taxon>Pterygota</taxon>
        <taxon>Neoptera</taxon>
        <taxon>Endopterygota</taxon>
        <taxon>Diptera</taxon>
        <taxon>Nematocera</taxon>
        <taxon>Chironomoidea</taxon>
        <taxon>Ceratopogonidae</taxon>
        <taxon>Ceratopogoninae</taxon>
        <taxon>Culicoides</taxon>
        <taxon>Monoculicoides</taxon>
    </lineage>
</organism>
<feature type="region of interest" description="Disordered" evidence="1">
    <location>
        <begin position="151"/>
        <end position="176"/>
    </location>
</feature>
<evidence type="ECO:0000313" key="3">
    <source>
        <dbReference type="EMBL" id="SSX25638.1"/>
    </source>
</evidence>
<reference evidence="2" key="1">
    <citation type="submission" date="2018-04" db="EMBL/GenBank/DDBJ databases">
        <authorList>
            <person name="Go L.Y."/>
            <person name="Mitchell J.A."/>
        </authorList>
    </citation>
    <scope>NUCLEOTIDE SEQUENCE</scope>
    <source>
        <tissue evidence="2">Whole organism</tissue>
    </source>
</reference>
<feature type="compositionally biased region" description="Polar residues" evidence="1">
    <location>
        <begin position="348"/>
        <end position="364"/>
    </location>
</feature>
<reference evidence="3" key="2">
    <citation type="submission" date="2018-07" db="EMBL/GenBank/DDBJ databases">
        <authorList>
            <person name="Quirk P.G."/>
            <person name="Krulwich T.A."/>
        </authorList>
    </citation>
    <scope>NUCLEOTIDE SEQUENCE</scope>
</reference>
<feature type="region of interest" description="Disordered" evidence="1">
    <location>
        <begin position="348"/>
        <end position="368"/>
    </location>
</feature>
<dbReference type="AlphaFoldDB" id="A0A336KLJ2"/>
<feature type="compositionally biased region" description="Low complexity" evidence="1">
    <location>
        <begin position="710"/>
        <end position="723"/>
    </location>
</feature>
<feature type="compositionally biased region" description="Polar residues" evidence="1">
    <location>
        <begin position="766"/>
        <end position="779"/>
    </location>
</feature>
<evidence type="ECO:0000256" key="1">
    <source>
        <dbReference type="SAM" id="MobiDB-lite"/>
    </source>
</evidence>
<dbReference type="VEuPathDB" id="VectorBase:CSON012617"/>
<gene>
    <name evidence="2" type="primary">CSON012617</name>
</gene>
<protein>
    <submittedName>
        <fullName evidence="2">CSON012617 protein</fullName>
    </submittedName>
</protein>
<feature type="region of interest" description="Disordered" evidence="1">
    <location>
        <begin position="831"/>
        <end position="909"/>
    </location>
</feature>
<dbReference type="EMBL" id="UFQS01000603">
    <property type="protein sequence ID" value="SSX05277.1"/>
    <property type="molecule type" value="Genomic_DNA"/>
</dbReference>
<feature type="compositionally biased region" description="Basic and acidic residues" evidence="1">
    <location>
        <begin position="896"/>
        <end position="905"/>
    </location>
</feature>
<proteinExistence type="predicted"/>